<dbReference type="Proteomes" id="UP000077266">
    <property type="component" value="Unassembled WGS sequence"/>
</dbReference>
<gene>
    <name evidence="1" type="ORF">EXIGLDRAFT_329962</name>
</gene>
<evidence type="ECO:0000313" key="1">
    <source>
        <dbReference type="EMBL" id="KZV83048.1"/>
    </source>
</evidence>
<accession>A0A165CSV1</accession>
<organism evidence="1 2">
    <name type="scientific">Exidia glandulosa HHB12029</name>
    <dbReference type="NCBI Taxonomy" id="1314781"/>
    <lineage>
        <taxon>Eukaryota</taxon>
        <taxon>Fungi</taxon>
        <taxon>Dikarya</taxon>
        <taxon>Basidiomycota</taxon>
        <taxon>Agaricomycotina</taxon>
        <taxon>Agaricomycetes</taxon>
        <taxon>Auriculariales</taxon>
        <taxon>Exidiaceae</taxon>
        <taxon>Exidia</taxon>
    </lineage>
</organism>
<reference evidence="1 2" key="1">
    <citation type="journal article" date="2016" name="Mol. Biol. Evol.">
        <title>Comparative Genomics of Early-Diverging Mushroom-Forming Fungi Provides Insights into the Origins of Lignocellulose Decay Capabilities.</title>
        <authorList>
            <person name="Nagy L.G."/>
            <person name="Riley R."/>
            <person name="Tritt A."/>
            <person name="Adam C."/>
            <person name="Daum C."/>
            <person name="Floudas D."/>
            <person name="Sun H."/>
            <person name="Yadav J.S."/>
            <person name="Pangilinan J."/>
            <person name="Larsson K.H."/>
            <person name="Matsuura K."/>
            <person name="Barry K."/>
            <person name="Labutti K."/>
            <person name="Kuo R."/>
            <person name="Ohm R.A."/>
            <person name="Bhattacharya S.S."/>
            <person name="Shirouzu T."/>
            <person name="Yoshinaga Y."/>
            <person name="Martin F.M."/>
            <person name="Grigoriev I.V."/>
            <person name="Hibbett D.S."/>
        </authorList>
    </citation>
    <scope>NUCLEOTIDE SEQUENCE [LARGE SCALE GENOMIC DNA]</scope>
    <source>
        <strain evidence="1 2">HHB12029</strain>
    </source>
</reference>
<evidence type="ECO:0000313" key="2">
    <source>
        <dbReference type="Proteomes" id="UP000077266"/>
    </source>
</evidence>
<keyword evidence="2" id="KW-1185">Reference proteome</keyword>
<dbReference type="InParanoid" id="A0A165CSV1"/>
<dbReference type="EMBL" id="KV426292">
    <property type="protein sequence ID" value="KZV83048.1"/>
    <property type="molecule type" value="Genomic_DNA"/>
</dbReference>
<proteinExistence type="predicted"/>
<name>A0A165CSV1_EXIGL</name>
<protein>
    <submittedName>
        <fullName evidence="1">Uncharacterized protein</fullName>
    </submittedName>
</protein>
<sequence length="297" mass="32800">MRQADLKLASPNFVALHFRAAASLAGSHYIAADSLRHGLLDCVDEASPILQTFARRIVRDVDDRDTPISNDSDFGLLAITAGGLHHLTLNDEVQVIAACYLFRNRVVKADSFLHIIAQARMVSVTPHTFNYVMQTLAATLLLRPLQSSEDFEVDWTWVHVVRCIYDMAAGWEAHVASDDRAIRTLVTITLKQMPQACLTGMSRQLAAACGLITPTTTTLKPVRASSALVIRGDVKELLCDLIDIFTSPDLDGYLDVTTEGIGRCLLFLCSLHFQRYGSRWTCPIYAPASGLVKRPTR</sequence>
<dbReference type="AlphaFoldDB" id="A0A165CSV1"/>